<accession>A0AAD6UT91</accession>
<comment type="caution">
    <text evidence="2">The sequence shown here is derived from an EMBL/GenBank/DDBJ whole genome shotgun (WGS) entry which is preliminary data.</text>
</comment>
<organism evidence="2 3">
    <name type="scientific">Mycena pura</name>
    <dbReference type="NCBI Taxonomy" id="153505"/>
    <lineage>
        <taxon>Eukaryota</taxon>
        <taxon>Fungi</taxon>
        <taxon>Dikarya</taxon>
        <taxon>Basidiomycota</taxon>
        <taxon>Agaricomycotina</taxon>
        <taxon>Agaricomycetes</taxon>
        <taxon>Agaricomycetidae</taxon>
        <taxon>Agaricales</taxon>
        <taxon>Marasmiineae</taxon>
        <taxon>Mycenaceae</taxon>
        <taxon>Mycena</taxon>
    </lineage>
</organism>
<feature type="region of interest" description="Disordered" evidence="1">
    <location>
        <begin position="207"/>
        <end position="226"/>
    </location>
</feature>
<protein>
    <submittedName>
        <fullName evidence="2">Uncharacterized protein</fullName>
    </submittedName>
</protein>
<sequence>MQKMPPELRAKLPNSTNAAESHHWLLYRAVGTGFDLLEGIRRLYRFQRETEMLYNAIIAGHVDAKFQGSKPEIKSRIKWHENDGRAPDTRERLAAVQKIDTELAARNSALTNDERWIACNSAAPLPRLTLPASSSNPPTVLQSYIWDSNSCFIDAPLEAYFRSFVAMGDAVQKEFLRRIRVETPNTGLRYVAEHFWLRGLLSGAIESPSTVSSKSRSKDGKGLATKPSKKKLADALVAGQLNVKRLIEVTWDSAVFRAGMASCARTWLNQMVTKETTPDVQKYFGISHTQHYQCSFQHSSAEPHYRITSEIGIHQGDLYVAQEYIDAKMGRPLLDDYLMHATPRERYGASRASSFSPLHIAPPIPCSNRSCKSEAVISSISTEWPLLLRINPIWHTRDPVSDPEMPDVACPLVLNLGPNVEYQLISRVLFIPAQDPDKIGPYITKTRVKDRTYLYNDLQRGGS</sequence>
<dbReference type="EMBL" id="JARJCW010000121">
    <property type="protein sequence ID" value="KAJ7192335.1"/>
    <property type="molecule type" value="Genomic_DNA"/>
</dbReference>
<name>A0AAD6UT91_9AGAR</name>
<proteinExistence type="predicted"/>
<evidence type="ECO:0000313" key="2">
    <source>
        <dbReference type="EMBL" id="KAJ7192335.1"/>
    </source>
</evidence>
<evidence type="ECO:0000256" key="1">
    <source>
        <dbReference type="SAM" id="MobiDB-lite"/>
    </source>
</evidence>
<dbReference type="AlphaFoldDB" id="A0AAD6UT91"/>
<evidence type="ECO:0000313" key="3">
    <source>
        <dbReference type="Proteomes" id="UP001219525"/>
    </source>
</evidence>
<dbReference type="Proteomes" id="UP001219525">
    <property type="component" value="Unassembled WGS sequence"/>
</dbReference>
<reference evidence="2" key="1">
    <citation type="submission" date="2023-03" db="EMBL/GenBank/DDBJ databases">
        <title>Massive genome expansion in bonnet fungi (Mycena s.s.) driven by repeated elements and novel gene families across ecological guilds.</title>
        <authorList>
            <consortium name="Lawrence Berkeley National Laboratory"/>
            <person name="Harder C.B."/>
            <person name="Miyauchi S."/>
            <person name="Viragh M."/>
            <person name="Kuo A."/>
            <person name="Thoen E."/>
            <person name="Andreopoulos B."/>
            <person name="Lu D."/>
            <person name="Skrede I."/>
            <person name="Drula E."/>
            <person name="Henrissat B."/>
            <person name="Morin E."/>
            <person name="Kohler A."/>
            <person name="Barry K."/>
            <person name="LaButti K."/>
            <person name="Morin E."/>
            <person name="Salamov A."/>
            <person name="Lipzen A."/>
            <person name="Mereny Z."/>
            <person name="Hegedus B."/>
            <person name="Baldrian P."/>
            <person name="Stursova M."/>
            <person name="Weitz H."/>
            <person name="Taylor A."/>
            <person name="Grigoriev I.V."/>
            <person name="Nagy L.G."/>
            <person name="Martin F."/>
            <person name="Kauserud H."/>
        </authorList>
    </citation>
    <scope>NUCLEOTIDE SEQUENCE</scope>
    <source>
        <strain evidence="2">9144</strain>
    </source>
</reference>
<keyword evidence="3" id="KW-1185">Reference proteome</keyword>
<gene>
    <name evidence="2" type="ORF">GGX14DRAFT_578201</name>
</gene>